<comment type="caution">
    <text evidence="2">The sequence shown here is derived from an EMBL/GenBank/DDBJ whole genome shotgun (WGS) entry which is preliminary data.</text>
</comment>
<evidence type="ECO:0000313" key="2">
    <source>
        <dbReference type="EMBL" id="KAK9048005.1"/>
    </source>
</evidence>
<reference evidence="2 3" key="1">
    <citation type="submission" date="2024-04" db="EMBL/GenBank/DDBJ databases">
        <title>The reference genome of an endangered Asteraceae, Deinandra increscens subsp. villosa, native to the Central Coast of California.</title>
        <authorList>
            <person name="Guilliams M."/>
            <person name="Hasenstab-Lehman K."/>
            <person name="Meyer R."/>
            <person name="Mcevoy S."/>
        </authorList>
    </citation>
    <scope>NUCLEOTIDE SEQUENCE [LARGE SCALE GENOMIC DNA]</scope>
    <source>
        <tissue evidence="2">Leaf</tissue>
    </source>
</reference>
<accession>A0AAP0C5W7</accession>
<feature type="compositionally biased region" description="Basic residues" evidence="1">
    <location>
        <begin position="21"/>
        <end position="34"/>
    </location>
</feature>
<evidence type="ECO:0000256" key="1">
    <source>
        <dbReference type="SAM" id="MobiDB-lite"/>
    </source>
</evidence>
<dbReference type="Proteomes" id="UP001408789">
    <property type="component" value="Unassembled WGS sequence"/>
</dbReference>
<dbReference type="EMBL" id="JBCNJP010017451">
    <property type="protein sequence ID" value="KAK9048005.1"/>
    <property type="molecule type" value="Genomic_DNA"/>
</dbReference>
<dbReference type="PANTHER" id="PTHR34835">
    <property type="entry name" value="OS07G0283600 PROTEIN-RELATED"/>
    <property type="match status" value="1"/>
</dbReference>
<protein>
    <submittedName>
        <fullName evidence="2">Uncharacterized protein</fullName>
    </submittedName>
</protein>
<dbReference type="AlphaFoldDB" id="A0AAP0C5W7"/>
<dbReference type="PANTHER" id="PTHR34835:SF90">
    <property type="entry name" value="AMINOTRANSFERASE-LIKE PLANT MOBILE DOMAIN-CONTAINING PROTEIN"/>
    <property type="match status" value="1"/>
</dbReference>
<evidence type="ECO:0000313" key="3">
    <source>
        <dbReference type="Proteomes" id="UP001408789"/>
    </source>
</evidence>
<gene>
    <name evidence="2" type="ORF">SSX86_033033</name>
</gene>
<name>A0AAP0C5W7_9ASTR</name>
<feature type="compositionally biased region" description="Basic and acidic residues" evidence="1">
    <location>
        <begin position="63"/>
        <end position="75"/>
    </location>
</feature>
<sequence length="331" mass="37329">MKIEDNSGTQPEITQPTLTFNRKKLRARKQKKIRTTNSDMNAARHGGKTNNSSDEFETDDDFEIPKPSKKKTCETKTSKIELNADGDIGRQSKEKTSEAQEYFPFNGERLNMRSKAENIISIFQNCLSKERIDAIKAIGFGSMASLSISSVPTKLGYWLLSNYDHKTNMLNIGSEKLKLTAQIVNRILGIPMGKLEVDEVDKGAYVDPVILEWRCQWGAKSGLKTVKDVLTRIKETTNHGRQFKLNVLVVIISTIAEITKQSTVNMRFLKSITKDAVCTEYNWCKYVVTCLNRTKEGWNGKEYYNGPITFLAVSTLVCLIFSVSDPSYAAH</sequence>
<feature type="compositionally biased region" description="Polar residues" evidence="1">
    <location>
        <begin position="1"/>
        <end position="20"/>
    </location>
</feature>
<feature type="region of interest" description="Disordered" evidence="1">
    <location>
        <begin position="1"/>
        <end position="75"/>
    </location>
</feature>
<proteinExistence type="predicted"/>
<organism evidence="2 3">
    <name type="scientific">Deinandra increscens subsp. villosa</name>
    <dbReference type="NCBI Taxonomy" id="3103831"/>
    <lineage>
        <taxon>Eukaryota</taxon>
        <taxon>Viridiplantae</taxon>
        <taxon>Streptophyta</taxon>
        <taxon>Embryophyta</taxon>
        <taxon>Tracheophyta</taxon>
        <taxon>Spermatophyta</taxon>
        <taxon>Magnoliopsida</taxon>
        <taxon>eudicotyledons</taxon>
        <taxon>Gunneridae</taxon>
        <taxon>Pentapetalae</taxon>
        <taxon>asterids</taxon>
        <taxon>campanulids</taxon>
        <taxon>Asterales</taxon>
        <taxon>Asteraceae</taxon>
        <taxon>Asteroideae</taxon>
        <taxon>Heliantheae alliance</taxon>
        <taxon>Madieae</taxon>
        <taxon>Madiinae</taxon>
        <taxon>Deinandra</taxon>
    </lineage>
</organism>
<keyword evidence="3" id="KW-1185">Reference proteome</keyword>